<feature type="non-terminal residue" evidence="1">
    <location>
        <position position="1"/>
    </location>
</feature>
<name>A0A067BJA6_SAPPC</name>
<dbReference type="KEGG" id="spar:SPRG_17706"/>
<accession>A0A067BJA6</accession>
<sequence>PKHAGAQSCGGHRLGRSPAHRRARYHCDLFLVDVVCRARDGWDPERLCHETGADLHDMPRRERSHVACRRRQRRLGRHDPRLHDDVCDDQQLARLACLGLP</sequence>
<proteinExistence type="predicted"/>
<dbReference type="EMBL" id="KK583915">
    <property type="protein sequence ID" value="KDO16810.1"/>
    <property type="molecule type" value="Genomic_DNA"/>
</dbReference>
<evidence type="ECO:0000313" key="2">
    <source>
        <dbReference type="Proteomes" id="UP000030745"/>
    </source>
</evidence>
<gene>
    <name evidence="1" type="ORF">SPRG_17706</name>
</gene>
<dbReference type="Proteomes" id="UP000030745">
    <property type="component" value="Unassembled WGS sequence"/>
</dbReference>
<dbReference type="GeneID" id="24139236"/>
<keyword evidence="2" id="KW-1185">Reference proteome</keyword>
<dbReference type="RefSeq" id="XP_012212481.1">
    <property type="nucleotide sequence ID" value="XM_012357091.1"/>
</dbReference>
<protein>
    <submittedName>
        <fullName evidence="1">Uncharacterized protein</fullName>
    </submittedName>
</protein>
<organism evidence="1 2">
    <name type="scientific">Saprolegnia parasitica (strain CBS 223.65)</name>
    <dbReference type="NCBI Taxonomy" id="695850"/>
    <lineage>
        <taxon>Eukaryota</taxon>
        <taxon>Sar</taxon>
        <taxon>Stramenopiles</taxon>
        <taxon>Oomycota</taxon>
        <taxon>Saprolegniomycetes</taxon>
        <taxon>Saprolegniales</taxon>
        <taxon>Saprolegniaceae</taxon>
        <taxon>Saprolegnia</taxon>
    </lineage>
</organism>
<evidence type="ECO:0000313" key="1">
    <source>
        <dbReference type="EMBL" id="KDO16810.1"/>
    </source>
</evidence>
<reference evidence="1 2" key="1">
    <citation type="journal article" date="2013" name="PLoS Genet.">
        <title>Distinctive expansion of potential virulence genes in the genome of the oomycete fish pathogen Saprolegnia parasitica.</title>
        <authorList>
            <person name="Jiang R.H."/>
            <person name="de Bruijn I."/>
            <person name="Haas B.J."/>
            <person name="Belmonte R."/>
            <person name="Lobach L."/>
            <person name="Christie J."/>
            <person name="van den Ackerveken G."/>
            <person name="Bottin A."/>
            <person name="Bulone V."/>
            <person name="Diaz-Moreno S.M."/>
            <person name="Dumas B."/>
            <person name="Fan L."/>
            <person name="Gaulin E."/>
            <person name="Govers F."/>
            <person name="Grenville-Briggs L.J."/>
            <person name="Horner N.R."/>
            <person name="Levin J.Z."/>
            <person name="Mammella M."/>
            <person name="Meijer H.J."/>
            <person name="Morris P."/>
            <person name="Nusbaum C."/>
            <person name="Oome S."/>
            <person name="Phillips A.J."/>
            <person name="van Rooyen D."/>
            <person name="Rzeszutek E."/>
            <person name="Saraiva M."/>
            <person name="Secombes C.J."/>
            <person name="Seidl M.F."/>
            <person name="Snel B."/>
            <person name="Stassen J.H."/>
            <person name="Sykes S."/>
            <person name="Tripathy S."/>
            <person name="van den Berg H."/>
            <person name="Vega-Arreguin J.C."/>
            <person name="Wawra S."/>
            <person name="Young S.K."/>
            <person name="Zeng Q."/>
            <person name="Dieguez-Uribeondo J."/>
            <person name="Russ C."/>
            <person name="Tyler B.M."/>
            <person name="van West P."/>
        </authorList>
    </citation>
    <scope>NUCLEOTIDE SEQUENCE [LARGE SCALE GENOMIC DNA]</scope>
    <source>
        <strain evidence="1 2">CBS 223.65</strain>
    </source>
</reference>
<feature type="non-terminal residue" evidence="1">
    <location>
        <position position="101"/>
    </location>
</feature>
<dbReference type="VEuPathDB" id="FungiDB:SPRG_17706"/>
<dbReference type="AlphaFoldDB" id="A0A067BJA6"/>